<dbReference type="Pfam" id="PF01284">
    <property type="entry name" value="MARVEL"/>
    <property type="match status" value="1"/>
</dbReference>
<dbReference type="InterPro" id="IPR052649">
    <property type="entry name" value="NCE102-like"/>
</dbReference>
<evidence type="ECO:0000256" key="5">
    <source>
        <dbReference type="SAM" id="Phobius"/>
    </source>
</evidence>
<accession>A0ABR0S4P4</accession>
<feature type="domain" description="MARVEL" evidence="6">
    <location>
        <begin position="5"/>
        <end position="145"/>
    </location>
</feature>
<keyword evidence="8" id="KW-1185">Reference proteome</keyword>
<comment type="caution">
    <text evidence="7">The sequence shown here is derived from an EMBL/GenBank/DDBJ whole genome shotgun (WGS) entry which is preliminary data.</text>
</comment>
<evidence type="ECO:0000259" key="6">
    <source>
        <dbReference type="Pfam" id="PF01284"/>
    </source>
</evidence>
<reference evidence="7 8" key="1">
    <citation type="submission" date="2024-01" db="EMBL/GenBank/DDBJ databases">
        <title>Complete genome of Cladobotryum mycophilum ATHUM6906.</title>
        <authorList>
            <person name="Christinaki A.C."/>
            <person name="Myridakis A.I."/>
            <person name="Kouvelis V.N."/>
        </authorList>
    </citation>
    <scope>NUCLEOTIDE SEQUENCE [LARGE SCALE GENOMIC DNA]</scope>
    <source>
        <strain evidence="7 8">ATHUM6906</strain>
    </source>
</reference>
<gene>
    <name evidence="7" type="ORF">PT974_11248</name>
</gene>
<comment type="subcellular location">
    <subcellularLocation>
        <location evidence="1">Membrane</location>
        <topology evidence="1">Multi-pass membrane protein</topology>
    </subcellularLocation>
</comment>
<dbReference type="EMBL" id="JAVFKD010000016">
    <property type="protein sequence ID" value="KAK5987130.1"/>
    <property type="molecule type" value="Genomic_DNA"/>
</dbReference>
<organism evidence="7 8">
    <name type="scientific">Cladobotryum mycophilum</name>
    <dbReference type="NCBI Taxonomy" id="491253"/>
    <lineage>
        <taxon>Eukaryota</taxon>
        <taxon>Fungi</taxon>
        <taxon>Dikarya</taxon>
        <taxon>Ascomycota</taxon>
        <taxon>Pezizomycotina</taxon>
        <taxon>Sordariomycetes</taxon>
        <taxon>Hypocreomycetidae</taxon>
        <taxon>Hypocreales</taxon>
        <taxon>Hypocreaceae</taxon>
        <taxon>Cladobotryum</taxon>
    </lineage>
</organism>
<evidence type="ECO:0000256" key="3">
    <source>
        <dbReference type="ARBA" id="ARBA00022989"/>
    </source>
</evidence>
<keyword evidence="3 5" id="KW-1133">Transmembrane helix</keyword>
<dbReference type="PANTHER" id="PTHR28165:SF1">
    <property type="entry name" value="NON-CLASSICAL EXPORT PROTEIN 2-RELATED"/>
    <property type="match status" value="1"/>
</dbReference>
<sequence length="172" mass="18569">MSHTLNVLLLLASLLWTLLITALIGNVIATNINGHLAAVNFTMFVAVLSWLAVIVGLAAAFFASLARPMLLIPLYAAVAVFSLIDGIVLAAELRATNCGNINKDHLPKDWIGWGSHNDEKRCREIQASTAFMWFLWACFSASLFFVVREARSGFGGSVLSSRPSMSQVSGSV</sequence>
<evidence type="ECO:0000313" key="8">
    <source>
        <dbReference type="Proteomes" id="UP001338125"/>
    </source>
</evidence>
<dbReference type="InterPro" id="IPR008253">
    <property type="entry name" value="Marvel"/>
</dbReference>
<protein>
    <recommendedName>
        <fullName evidence="6">MARVEL domain-containing protein</fullName>
    </recommendedName>
</protein>
<keyword evidence="4 5" id="KW-0472">Membrane</keyword>
<dbReference type="Proteomes" id="UP001338125">
    <property type="component" value="Unassembled WGS sequence"/>
</dbReference>
<feature type="transmembrane region" description="Helical" evidence="5">
    <location>
        <begin position="39"/>
        <end position="63"/>
    </location>
</feature>
<evidence type="ECO:0000313" key="7">
    <source>
        <dbReference type="EMBL" id="KAK5987130.1"/>
    </source>
</evidence>
<evidence type="ECO:0000256" key="1">
    <source>
        <dbReference type="ARBA" id="ARBA00004141"/>
    </source>
</evidence>
<feature type="transmembrane region" description="Helical" evidence="5">
    <location>
        <begin position="70"/>
        <end position="91"/>
    </location>
</feature>
<evidence type="ECO:0000256" key="2">
    <source>
        <dbReference type="ARBA" id="ARBA00022692"/>
    </source>
</evidence>
<feature type="transmembrane region" description="Helical" evidence="5">
    <location>
        <begin position="130"/>
        <end position="147"/>
    </location>
</feature>
<name>A0ABR0S4P4_9HYPO</name>
<proteinExistence type="predicted"/>
<evidence type="ECO:0000256" key="4">
    <source>
        <dbReference type="ARBA" id="ARBA00023136"/>
    </source>
</evidence>
<keyword evidence="2 5" id="KW-0812">Transmembrane</keyword>
<dbReference type="PANTHER" id="PTHR28165">
    <property type="entry name" value="NON-CLASSICAL EXPORT PROTEIN 2-RELATED"/>
    <property type="match status" value="1"/>
</dbReference>